<name>A0A371G5K8_MUCPR</name>
<sequence>MTLNDMLTRPFMNFGVTKSQASNTCPFGVAQLRHDLIGHIKENWIQEQYVECSQGYKFYDLTSRSFFEIGNARFLKEVNFGKEENIRNVVFEEESIDYTSQILVPITVQKTTLVIKDNVQIIVPNIRSIGERRNTIPYDYIVFLQEHEGGVGLTEDDPINFC</sequence>
<proteinExistence type="predicted"/>
<feature type="non-terminal residue" evidence="1">
    <location>
        <position position="1"/>
    </location>
</feature>
<organism evidence="1 2">
    <name type="scientific">Mucuna pruriens</name>
    <name type="common">Velvet bean</name>
    <name type="synonym">Dolichos pruriens</name>
    <dbReference type="NCBI Taxonomy" id="157652"/>
    <lineage>
        <taxon>Eukaryota</taxon>
        <taxon>Viridiplantae</taxon>
        <taxon>Streptophyta</taxon>
        <taxon>Embryophyta</taxon>
        <taxon>Tracheophyta</taxon>
        <taxon>Spermatophyta</taxon>
        <taxon>Magnoliopsida</taxon>
        <taxon>eudicotyledons</taxon>
        <taxon>Gunneridae</taxon>
        <taxon>Pentapetalae</taxon>
        <taxon>rosids</taxon>
        <taxon>fabids</taxon>
        <taxon>Fabales</taxon>
        <taxon>Fabaceae</taxon>
        <taxon>Papilionoideae</taxon>
        <taxon>50 kb inversion clade</taxon>
        <taxon>NPAAA clade</taxon>
        <taxon>indigoferoid/millettioid clade</taxon>
        <taxon>Phaseoleae</taxon>
        <taxon>Mucuna</taxon>
    </lineage>
</organism>
<dbReference type="EMBL" id="QJKJ01006688">
    <property type="protein sequence ID" value="RDX85835.1"/>
    <property type="molecule type" value="Genomic_DNA"/>
</dbReference>
<reference evidence="1" key="1">
    <citation type="submission" date="2018-05" db="EMBL/GenBank/DDBJ databases">
        <title>Draft genome of Mucuna pruriens seed.</title>
        <authorList>
            <person name="Nnadi N.E."/>
            <person name="Vos R."/>
            <person name="Hasami M.H."/>
            <person name="Devisetty U.K."/>
            <person name="Aguiy J.C."/>
        </authorList>
    </citation>
    <scope>NUCLEOTIDE SEQUENCE [LARGE SCALE GENOMIC DNA]</scope>
    <source>
        <strain evidence="1">JCA_2017</strain>
    </source>
</reference>
<comment type="caution">
    <text evidence="1">The sequence shown here is derived from an EMBL/GenBank/DDBJ whole genome shotgun (WGS) entry which is preliminary data.</text>
</comment>
<gene>
    <name evidence="1" type="ORF">CR513_32915</name>
</gene>
<dbReference type="Proteomes" id="UP000257109">
    <property type="component" value="Unassembled WGS sequence"/>
</dbReference>
<evidence type="ECO:0000313" key="1">
    <source>
        <dbReference type="EMBL" id="RDX85835.1"/>
    </source>
</evidence>
<accession>A0A371G5K8</accession>
<evidence type="ECO:0000313" key="2">
    <source>
        <dbReference type="Proteomes" id="UP000257109"/>
    </source>
</evidence>
<keyword evidence="2" id="KW-1185">Reference proteome</keyword>
<protein>
    <submittedName>
        <fullName evidence="1">Uncharacterized protein</fullName>
    </submittedName>
</protein>
<dbReference type="AlphaFoldDB" id="A0A371G5K8"/>